<keyword evidence="3" id="KW-1185">Reference proteome</keyword>
<sequence length="438" mass="48103">MPRHITADRGRGGAVVRLLASHLDEPGSIPGGVALGSPRVVIVPDDADRGSPVSPAPSVRRCFLLTSLHPNRCRICPPQVTVRTEPVRRELDELSCTPRASRTRGKARARKTVEKLQLLSVREVSTEQLRNGRAGETGDTRKKPLTSGIARHDSHIRKSESDPVGNRTRFFSGWQASGLTTTHRGPNNNGRRTTSVQAWPQSRRRCDKVEEYVVNSRRLMALARRKRNHVWPAGTMLEVTTPRVYVYCKARPACVLDDHVRLDGNEAGPSPTTARVPPTTKLGARSPRRDGITIWDPAAPSTTSPSYTDQRPLTRGRFTPSIPVTGTGFKTVHDKNLPVFEFKLRVKFSILASIRTQNNRFQETFDTTALLRVTRSSVFSPEGRGCPRSTSLTGRQSPALPFTAPVLLIALQPLDAAMTSRGAPPCIAARDVTPPPVS</sequence>
<gene>
    <name evidence="2" type="ORF">PR048_030665</name>
</gene>
<feature type="region of interest" description="Disordered" evidence="1">
    <location>
        <begin position="127"/>
        <end position="201"/>
    </location>
</feature>
<evidence type="ECO:0000313" key="3">
    <source>
        <dbReference type="Proteomes" id="UP001159363"/>
    </source>
</evidence>
<feature type="region of interest" description="Disordered" evidence="1">
    <location>
        <begin position="265"/>
        <end position="319"/>
    </location>
</feature>
<comment type="caution">
    <text evidence="2">The sequence shown here is derived from an EMBL/GenBank/DDBJ whole genome shotgun (WGS) entry which is preliminary data.</text>
</comment>
<dbReference type="EMBL" id="JARBHB010000014">
    <property type="protein sequence ID" value="KAJ8869101.1"/>
    <property type="molecule type" value="Genomic_DNA"/>
</dbReference>
<dbReference type="Proteomes" id="UP001159363">
    <property type="component" value="Chromosome 13"/>
</dbReference>
<evidence type="ECO:0000256" key="1">
    <source>
        <dbReference type="SAM" id="MobiDB-lite"/>
    </source>
</evidence>
<feature type="compositionally biased region" description="Basic and acidic residues" evidence="1">
    <location>
        <begin position="150"/>
        <end position="161"/>
    </location>
</feature>
<feature type="compositionally biased region" description="Polar residues" evidence="1">
    <location>
        <begin position="174"/>
        <end position="200"/>
    </location>
</feature>
<reference evidence="2 3" key="1">
    <citation type="submission" date="2023-02" db="EMBL/GenBank/DDBJ databases">
        <title>LHISI_Scaffold_Assembly.</title>
        <authorList>
            <person name="Stuart O.P."/>
            <person name="Cleave R."/>
            <person name="Magrath M.J.L."/>
            <person name="Mikheyev A.S."/>
        </authorList>
    </citation>
    <scope>NUCLEOTIDE SEQUENCE [LARGE SCALE GENOMIC DNA]</scope>
    <source>
        <strain evidence="2">Daus_M_001</strain>
        <tissue evidence="2">Leg muscle</tissue>
    </source>
</reference>
<name>A0ABQ9GDE8_9NEOP</name>
<protein>
    <submittedName>
        <fullName evidence="2">Uncharacterized protein</fullName>
    </submittedName>
</protein>
<organism evidence="2 3">
    <name type="scientific">Dryococelus australis</name>
    <dbReference type="NCBI Taxonomy" id="614101"/>
    <lineage>
        <taxon>Eukaryota</taxon>
        <taxon>Metazoa</taxon>
        <taxon>Ecdysozoa</taxon>
        <taxon>Arthropoda</taxon>
        <taxon>Hexapoda</taxon>
        <taxon>Insecta</taxon>
        <taxon>Pterygota</taxon>
        <taxon>Neoptera</taxon>
        <taxon>Polyneoptera</taxon>
        <taxon>Phasmatodea</taxon>
        <taxon>Verophasmatodea</taxon>
        <taxon>Anareolatae</taxon>
        <taxon>Phasmatidae</taxon>
        <taxon>Eurycanthinae</taxon>
        <taxon>Dryococelus</taxon>
    </lineage>
</organism>
<accession>A0ABQ9GDE8</accession>
<proteinExistence type="predicted"/>
<feature type="compositionally biased region" description="Polar residues" evidence="1">
    <location>
        <begin position="300"/>
        <end position="311"/>
    </location>
</feature>
<evidence type="ECO:0000313" key="2">
    <source>
        <dbReference type="EMBL" id="KAJ8869101.1"/>
    </source>
</evidence>